<dbReference type="HOGENOM" id="CLU_3094351_0_0_3"/>
<proteinExistence type="predicted"/>
<evidence type="ECO:0000313" key="1">
    <source>
        <dbReference type="EMBL" id="ABW26957.1"/>
    </source>
</evidence>
<organism evidence="1 2">
    <name type="scientific">Acaryochloris marina (strain MBIC 11017)</name>
    <dbReference type="NCBI Taxonomy" id="329726"/>
    <lineage>
        <taxon>Bacteria</taxon>
        <taxon>Bacillati</taxon>
        <taxon>Cyanobacteriota</taxon>
        <taxon>Cyanophyceae</taxon>
        <taxon>Acaryochloridales</taxon>
        <taxon>Acaryochloridaceae</taxon>
        <taxon>Acaryochloris</taxon>
    </lineage>
</organism>
<keyword evidence="2" id="KW-1185">Reference proteome</keyword>
<name>B0CEJ1_ACAM1</name>
<sequence>MGRAVSVWVPIGSIKAIVFTDTQSKATALDWPITNFDSAPVHYRLQKESDL</sequence>
<dbReference type="RefSeq" id="WP_012162456.1">
    <property type="nucleotide sequence ID" value="NC_009925.1"/>
</dbReference>
<gene>
    <name evidence="1" type="ordered locus">AM1_1940</name>
</gene>
<reference evidence="1 2" key="1">
    <citation type="journal article" date="2008" name="Proc. Natl. Acad. Sci. U.S.A.">
        <title>Niche adaptation and genome expansion in the chlorophyll d-producing cyanobacterium Acaryochloris marina.</title>
        <authorList>
            <person name="Swingley W.D."/>
            <person name="Chen M."/>
            <person name="Cheung P.C."/>
            <person name="Conrad A.L."/>
            <person name="Dejesa L.C."/>
            <person name="Hao J."/>
            <person name="Honchak B.M."/>
            <person name="Karbach L.E."/>
            <person name="Kurdoglu A."/>
            <person name="Lahiri S."/>
            <person name="Mastrian S.D."/>
            <person name="Miyashita H."/>
            <person name="Page L."/>
            <person name="Ramakrishna P."/>
            <person name="Satoh S."/>
            <person name="Sattley W.M."/>
            <person name="Shimada Y."/>
            <person name="Taylor H.L."/>
            <person name="Tomo T."/>
            <person name="Tsuchiya T."/>
            <person name="Wang Z.T."/>
            <person name="Raymond J."/>
            <person name="Mimuro M."/>
            <person name="Blankenship R.E."/>
            <person name="Touchman J.W."/>
        </authorList>
    </citation>
    <scope>NUCLEOTIDE SEQUENCE [LARGE SCALE GENOMIC DNA]</scope>
    <source>
        <strain evidence="2">MBIC 11017</strain>
    </source>
</reference>
<protein>
    <submittedName>
        <fullName evidence="1">Uncharacterized protein</fullName>
    </submittedName>
</protein>
<accession>B0CEJ1</accession>
<dbReference type="KEGG" id="amr:AM1_1940"/>
<dbReference type="Proteomes" id="UP000000268">
    <property type="component" value="Chromosome"/>
</dbReference>
<evidence type="ECO:0000313" key="2">
    <source>
        <dbReference type="Proteomes" id="UP000000268"/>
    </source>
</evidence>
<dbReference type="AlphaFoldDB" id="B0CEJ1"/>
<dbReference type="EMBL" id="CP000828">
    <property type="protein sequence ID" value="ABW26957.1"/>
    <property type="molecule type" value="Genomic_DNA"/>
</dbReference>